<keyword evidence="5" id="KW-1185">Reference proteome</keyword>
<reference evidence="4" key="1">
    <citation type="journal article" date="2023" name="IMA Fungus">
        <title>Comparative genomic study of the Penicillium genus elucidates a diverse pangenome and 15 lateral gene transfer events.</title>
        <authorList>
            <person name="Petersen C."/>
            <person name="Sorensen T."/>
            <person name="Nielsen M.R."/>
            <person name="Sondergaard T.E."/>
            <person name="Sorensen J.L."/>
            <person name="Fitzpatrick D.A."/>
            <person name="Frisvad J.C."/>
            <person name="Nielsen K.L."/>
        </authorList>
    </citation>
    <scope>NUCLEOTIDE SEQUENCE</scope>
    <source>
        <strain evidence="4">IBT 12815</strain>
    </source>
</reference>
<evidence type="ECO:0000313" key="4">
    <source>
        <dbReference type="EMBL" id="KAJ5618030.1"/>
    </source>
</evidence>
<sequence length="253" mass="28795">MNPETPQEPQSPGYTLRTHRPGDIGWIIHRHATLYEQEYGWGTKMEALVCKVGAEFLDNYDASTDRCWIAERNDESLGCIVLVRDSELVNTAKLRLLLVEPSARGLGLGRALIEQCTRFARETGYTRIRLWTQNVLVSARRLYAKEGYQHVSSEDYGVFDRISFLVPPNLPRQDQLRRQATKRVRKDDVGREASLTFKQTETDDVRKSALNAYLPQEPDQYPDIPEVVGTNKTAGTLMGPKTKQMNLGRSYCS</sequence>
<dbReference type="PANTHER" id="PTHR13947:SF37">
    <property type="entry name" value="LD18367P"/>
    <property type="match status" value="1"/>
</dbReference>
<keyword evidence="1" id="KW-0808">Transferase</keyword>
<proteinExistence type="predicted"/>
<dbReference type="RefSeq" id="XP_056759197.1">
    <property type="nucleotide sequence ID" value="XM_056894202.1"/>
</dbReference>
<dbReference type="PROSITE" id="PS51186">
    <property type="entry name" value="GNAT"/>
    <property type="match status" value="1"/>
</dbReference>
<dbReference type="AlphaFoldDB" id="A0AAD6H9G4"/>
<reference evidence="4" key="2">
    <citation type="submission" date="2023-01" db="EMBL/GenBank/DDBJ databases">
        <authorList>
            <person name="Petersen C."/>
        </authorList>
    </citation>
    <scope>NUCLEOTIDE SEQUENCE</scope>
    <source>
        <strain evidence="4">IBT 12815</strain>
    </source>
</reference>
<dbReference type="PANTHER" id="PTHR13947">
    <property type="entry name" value="GNAT FAMILY N-ACETYLTRANSFERASE"/>
    <property type="match status" value="1"/>
</dbReference>
<accession>A0AAD6H9G4</accession>
<dbReference type="InterPro" id="IPR050769">
    <property type="entry name" value="NAT_camello-type"/>
</dbReference>
<feature type="compositionally biased region" description="Polar residues" evidence="2">
    <location>
        <begin position="243"/>
        <end position="253"/>
    </location>
</feature>
<evidence type="ECO:0000259" key="3">
    <source>
        <dbReference type="PROSITE" id="PS51186"/>
    </source>
</evidence>
<dbReference type="InterPro" id="IPR000182">
    <property type="entry name" value="GNAT_dom"/>
</dbReference>
<dbReference type="InterPro" id="IPR016181">
    <property type="entry name" value="Acyl_CoA_acyltransferase"/>
</dbReference>
<dbReference type="Proteomes" id="UP001213799">
    <property type="component" value="Unassembled WGS sequence"/>
</dbReference>
<name>A0AAD6H9G4_9EURO</name>
<evidence type="ECO:0000256" key="2">
    <source>
        <dbReference type="SAM" id="MobiDB-lite"/>
    </source>
</evidence>
<feature type="region of interest" description="Disordered" evidence="2">
    <location>
        <begin position="232"/>
        <end position="253"/>
    </location>
</feature>
<protein>
    <submittedName>
        <fullName evidence="4">Acyl-CoA N-acyltransferase</fullName>
    </submittedName>
</protein>
<dbReference type="EMBL" id="JAQJAE010000001">
    <property type="protein sequence ID" value="KAJ5618030.1"/>
    <property type="molecule type" value="Genomic_DNA"/>
</dbReference>
<dbReference type="GeneID" id="81584444"/>
<comment type="caution">
    <text evidence="4">The sequence shown here is derived from an EMBL/GenBank/DDBJ whole genome shotgun (WGS) entry which is preliminary data.</text>
</comment>
<gene>
    <name evidence="4" type="ORF">N7537_003144</name>
</gene>
<evidence type="ECO:0000256" key="1">
    <source>
        <dbReference type="ARBA" id="ARBA00022679"/>
    </source>
</evidence>
<feature type="domain" description="N-acetyltransferase" evidence="3">
    <location>
        <begin position="14"/>
        <end position="171"/>
    </location>
</feature>
<dbReference type="GO" id="GO:0008080">
    <property type="term" value="F:N-acetyltransferase activity"/>
    <property type="evidence" value="ECO:0007669"/>
    <property type="project" value="InterPro"/>
</dbReference>
<dbReference type="CDD" id="cd04301">
    <property type="entry name" value="NAT_SF"/>
    <property type="match status" value="1"/>
</dbReference>
<evidence type="ECO:0000313" key="5">
    <source>
        <dbReference type="Proteomes" id="UP001213799"/>
    </source>
</evidence>
<organism evidence="4 5">
    <name type="scientific">Penicillium hordei</name>
    <dbReference type="NCBI Taxonomy" id="40994"/>
    <lineage>
        <taxon>Eukaryota</taxon>
        <taxon>Fungi</taxon>
        <taxon>Dikarya</taxon>
        <taxon>Ascomycota</taxon>
        <taxon>Pezizomycotina</taxon>
        <taxon>Eurotiomycetes</taxon>
        <taxon>Eurotiomycetidae</taxon>
        <taxon>Eurotiales</taxon>
        <taxon>Aspergillaceae</taxon>
        <taxon>Penicillium</taxon>
    </lineage>
</organism>
<dbReference type="SUPFAM" id="SSF55729">
    <property type="entry name" value="Acyl-CoA N-acyltransferases (Nat)"/>
    <property type="match status" value="1"/>
</dbReference>
<dbReference type="Gene3D" id="3.40.630.30">
    <property type="match status" value="1"/>
</dbReference>
<dbReference type="Pfam" id="PF00583">
    <property type="entry name" value="Acetyltransf_1"/>
    <property type="match status" value="1"/>
</dbReference>